<evidence type="ECO:0000256" key="1">
    <source>
        <dbReference type="SAM" id="MobiDB-lite"/>
    </source>
</evidence>
<organism evidence="2">
    <name type="scientific">marine metagenome</name>
    <dbReference type="NCBI Taxonomy" id="408172"/>
    <lineage>
        <taxon>unclassified sequences</taxon>
        <taxon>metagenomes</taxon>
        <taxon>ecological metagenomes</taxon>
    </lineage>
</organism>
<dbReference type="AlphaFoldDB" id="A0A382UJ12"/>
<protein>
    <submittedName>
        <fullName evidence="2">Uncharacterized protein</fullName>
    </submittedName>
</protein>
<proteinExistence type="predicted"/>
<accession>A0A382UJ12</accession>
<sequence>NETPPTHNNRSRGAGGVWEALT</sequence>
<dbReference type="EMBL" id="UINC01144276">
    <property type="protein sequence ID" value="SVD33691.1"/>
    <property type="molecule type" value="Genomic_DNA"/>
</dbReference>
<feature type="non-terminal residue" evidence="2">
    <location>
        <position position="1"/>
    </location>
</feature>
<gene>
    <name evidence="2" type="ORF">METZ01_LOCUS386545</name>
</gene>
<evidence type="ECO:0000313" key="2">
    <source>
        <dbReference type="EMBL" id="SVD33691.1"/>
    </source>
</evidence>
<reference evidence="2" key="1">
    <citation type="submission" date="2018-05" db="EMBL/GenBank/DDBJ databases">
        <authorList>
            <person name="Lanie J.A."/>
            <person name="Ng W.-L."/>
            <person name="Kazmierczak K.M."/>
            <person name="Andrzejewski T.M."/>
            <person name="Davidsen T.M."/>
            <person name="Wayne K.J."/>
            <person name="Tettelin H."/>
            <person name="Glass J.I."/>
            <person name="Rusch D."/>
            <person name="Podicherti R."/>
            <person name="Tsui H.-C.T."/>
            <person name="Winkler M.E."/>
        </authorList>
    </citation>
    <scope>NUCLEOTIDE SEQUENCE</scope>
</reference>
<feature type="region of interest" description="Disordered" evidence="1">
    <location>
        <begin position="1"/>
        <end position="22"/>
    </location>
</feature>
<name>A0A382UJ12_9ZZZZ</name>